<comment type="cofactor">
    <cofactor evidence="2">
        <name>a divalent metal cation</name>
        <dbReference type="ChEBI" id="CHEBI:60240"/>
    </cofactor>
</comment>
<evidence type="ECO:0000256" key="6">
    <source>
        <dbReference type="ARBA" id="ARBA00022679"/>
    </source>
</evidence>
<name>A0A7G7CSD1_9CORY</name>
<keyword evidence="5" id="KW-0597">Phosphoprotein</keyword>
<keyword evidence="6" id="KW-0808">Transferase</keyword>
<evidence type="ECO:0000256" key="5">
    <source>
        <dbReference type="ARBA" id="ARBA00022553"/>
    </source>
</evidence>
<dbReference type="SMART" id="SM00304">
    <property type="entry name" value="HAMP"/>
    <property type="match status" value="1"/>
</dbReference>
<dbReference type="AlphaFoldDB" id="A0A7G7CSD1"/>
<feature type="compositionally biased region" description="Low complexity" evidence="12">
    <location>
        <begin position="32"/>
        <end position="46"/>
    </location>
</feature>
<organism evidence="16 17">
    <name type="scientific">Corynebacterium incognita</name>
    <dbReference type="NCBI Taxonomy" id="2754725"/>
    <lineage>
        <taxon>Bacteria</taxon>
        <taxon>Bacillati</taxon>
        <taxon>Actinomycetota</taxon>
        <taxon>Actinomycetes</taxon>
        <taxon>Mycobacteriales</taxon>
        <taxon>Corynebacteriaceae</taxon>
        <taxon>Corynebacterium</taxon>
    </lineage>
</organism>
<dbReference type="KEGG" id="cik:H0194_03880"/>
<feature type="transmembrane region" description="Helical" evidence="13">
    <location>
        <begin position="220"/>
        <end position="242"/>
    </location>
</feature>
<evidence type="ECO:0000256" key="7">
    <source>
        <dbReference type="ARBA" id="ARBA00022692"/>
    </source>
</evidence>
<evidence type="ECO:0000256" key="13">
    <source>
        <dbReference type="SAM" id="Phobius"/>
    </source>
</evidence>
<dbReference type="CDD" id="cd00075">
    <property type="entry name" value="HATPase"/>
    <property type="match status" value="1"/>
</dbReference>
<dbReference type="InterPro" id="IPR005467">
    <property type="entry name" value="His_kinase_dom"/>
</dbReference>
<dbReference type="InterPro" id="IPR003594">
    <property type="entry name" value="HATPase_dom"/>
</dbReference>
<evidence type="ECO:0000256" key="12">
    <source>
        <dbReference type="SAM" id="MobiDB-lite"/>
    </source>
</evidence>
<dbReference type="EMBL" id="CP059404">
    <property type="protein sequence ID" value="QNE90497.1"/>
    <property type="molecule type" value="Genomic_DNA"/>
</dbReference>
<evidence type="ECO:0000256" key="11">
    <source>
        <dbReference type="ARBA" id="ARBA00023136"/>
    </source>
</evidence>
<evidence type="ECO:0000259" key="15">
    <source>
        <dbReference type="PROSITE" id="PS50885"/>
    </source>
</evidence>
<feature type="domain" description="HAMP" evidence="15">
    <location>
        <begin position="243"/>
        <end position="296"/>
    </location>
</feature>
<dbReference type="InterPro" id="IPR003661">
    <property type="entry name" value="HisK_dim/P_dom"/>
</dbReference>
<dbReference type="SUPFAM" id="SSF55874">
    <property type="entry name" value="ATPase domain of HSP90 chaperone/DNA topoisomerase II/histidine kinase"/>
    <property type="match status" value="1"/>
</dbReference>
<dbReference type="InterPro" id="IPR004358">
    <property type="entry name" value="Sig_transdc_His_kin-like_C"/>
</dbReference>
<evidence type="ECO:0000256" key="10">
    <source>
        <dbReference type="ARBA" id="ARBA00023012"/>
    </source>
</evidence>
<dbReference type="CDD" id="cd06225">
    <property type="entry name" value="HAMP"/>
    <property type="match status" value="1"/>
</dbReference>
<dbReference type="Pfam" id="PF00672">
    <property type="entry name" value="HAMP"/>
    <property type="match status" value="1"/>
</dbReference>
<dbReference type="PROSITE" id="PS50885">
    <property type="entry name" value="HAMP"/>
    <property type="match status" value="1"/>
</dbReference>
<feature type="region of interest" description="Disordered" evidence="12">
    <location>
        <begin position="1"/>
        <end position="69"/>
    </location>
</feature>
<protein>
    <recommendedName>
        <fullName evidence="4">histidine kinase</fullName>
        <ecNumber evidence="4">2.7.13.3</ecNumber>
    </recommendedName>
</protein>
<comment type="catalytic activity">
    <reaction evidence="1">
        <text>ATP + protein L-histidine = ADP + protein N-phospho-L-histidine.</text>
        <dbReference type="EC" id="2.7.13.3"/>
    </reaction>
</comment>
<evidence type="ECO:0000256" key="2">
    <source>
        <dbReference type="ARBA" id="ARBA00001968"/>
    </source>
</evidence>
<dbReference type="PROSITE" id="PS50109">
    <property type="entry name" value="HIS_KIN"/>
    <property type="match status" value="1"/>
</dbReference>
<evidence type="ECO:0000256" key="9">
    <source>
        <dbReference type="ARBA" id="ARBA00022989"/>
    </source>
</evidence>
<evidence type="ECO:0000313" key="17">
    <source>
        <dbReference type="Proteomes" id="UP000515743"/>
    </source>
</evidence>
<feature type="transmembrane region" description="Helical" evidence="13">
    <location>
        <begin position="81"/>
        <end position="106"/>
    </location>
</feature>
<dbReference type="FunFam" id="3.30.565.10:FF:000006">
    <property type="entry name" value="Sensor histidine kinase WalK"/>
    <property type="match status" value="1"/>
</dbReference>
<dbReference type="PRINTS" id="PR00344">
    <property type="entry name" value="BCTRLSENSOR"/>
</dbReference>
<dbReference type="Proteomes" id="UP000515743">
    <property type="component" value="Chromosome"/>
</dbReference>
<evidence type="ECO:0000256" key="4">
    <source>
        <dbReference type="ARBA" id="ARBA00012438"/>
    </source>
</evidence>
<dbReference type="InterPro" id="IPR036890">
    <property type="entry name" value="HATPase_C_sf"/>
</dbReference>
<keyword evidence="10" id="KW-0902">Two-component regulatory system</keyword>
<dbReference type="PANTHER" id="PTHR45436">
    <property type="entry name" value="SENSOR HISTIDINE KINASE YKOH"/>
    <property type="match status" value="1"/>
</dbReference>
<dbReference type="SUPFAM" id="SSF158472">
    <property type="entry name" value="HAMP domain-like"/>
    <property type="match status" value="1"/>
</dbReference>
<dbReference type="EC" id="2.7.13.3" evidence="4"/>
<dbReference type="GO" id="GO:0000155">
    <property type="term" value="F:phosphorelay sensor kinase activity"/>
    <property type="evidence" value="ECO:0007669"/>
    <property type="project" value="InterPro"/>
</dbReference>
<dbReference type="Pfam" id="PF02518">
    <property type="entry name" value="HATPase_c"/>
    <property type="match status" value="1"/>
</dbReference>
<keyword evidence="17" id="KW-1185">Reference proteome</keyword>
<dbReference type="InterPro" id="IPR003660">
    <property type="entry name" value="HAMP_dom"/>
</dbReference>
<keyword evidence="9 13" id="KW-1133">Transmembrane helix</keyword>
<reference evidence="16 17" key="1">
    <citation type="submission" date="2020-07" db="EMBL/GenBank/DDBJ databases">
        <title>Complete genome and description of Corynebacterium incognita strain Marseille-Q3630 sp. nov.</title>
        <authorList>
            <person name="Boxberger M."/>
        </authorList>
    </citation>
    <scope>NUCLEOTIDE SEQUENCE [LARGE SCALE GENOMIC DNA]</scope>
    <source>
        <strain evidence="16 17">Marseille-Q3630</strain>
    </source>
</reference>
<evidence type="ECO:0000259" key="14">
    <source>
        <dbReference type="PROSITE" id="PS50109"/>
    </source>
</evidence>
<dbReference type="SMART" id="SM00387">
    <property type="entry name" value="HATPase_c"/>
    <property type="match status" value="1"/>
</dbReference>
<feature type="domain" description="Histidine kinase" evidence="14">
    <location>
        <begin position="311"/>
        <end position="523"/>
    </location>
</feature>
<dbReference type="InterPro" id="IPR050428">
    <property type="entry name" value="TCS_sensor_his_kinase"/>
</dbReference>
<evidence type="ECO:0000256" key="3">
    <source>
        <dbReference type="ARBA" id="ARBA00004236"/>
    </source>
</evidence>
<keyword evidence="11 13" id="KW-0472">Membrane</keyword>
<accession>A0A7G7CSD1</accession>
<dbReference type="Gene3D" id="3.30.565.10">
    <property type="entry name" value="Histidine kinase-like ATPase, C-terminal domain"/>
    <property type="match status" value="1"/>
</dbReference>
<proteinExistence type="predicted"/>
<dbReference type="CDD" id="cd00082">
    <property type="entry name" value="HisKA"/>
    <property type="match status" value="1"/>
</dbReference>
<dbReference type="Gene3D" id="6.10.340.10">
    <property type="match status" value="1"/>
</dbReference>
<dbReference type="PANTHER" id="PTHR45436:SF5">
    <property type="entry name" value="SENSOR HISTIDINE KINASE TRCS"/>
    <property type="match status" value="1"/>
</dbReference>
<evidence type="ECO:0000313" key="16">
    <source>
        <dbReference type="EMBL" id="QNE90497.1"/>
    </source>
</evidence>
<evidence type="ECO:0000256" key="8">
    <source>
        <dbReference type="ARBA" id="ARBA00022777"/>
    </source>
</evidence>
<sequence>MDPEGPTIGAVIAPAHAVTGDDAHDDGEESFADAASVGGDAASGAPDGERQGKQARRRTRRNGNSHRSGARRFQVDFPLRTLLVMLIVTVAGFGLMVSSVAVYSIMRDVSYERVDDDLRGAMSGWAQNSDLFSANAAARPPSDFCVIKVFPDGTVQVFNDRGSTPEVKDLVIGSQPQNVGSVDDALNNSQWRGMATEGDATITVVAKNLDRENNVLRGLAFIQAFISIVVLAIIAVMATTLIRRALRPLSVVERTAAQIAKGDVDKRVPEWPLNTEVGQLSAALNVMLSRLQESIVEAQSKEQQMRRFVGDASHELRTPLTSLRGYTELYRSGATKDIDLVLNKVEDESHRMSLLVEDLLALTRAEGSRLDMRTIDVLEVALAAASTARAAHPGRTVEVVNKVSSLPVIKGDAERLHQVLLNLIVNALRHGGEEATIKVQLRRDSKDVLIDVADNGKGMPPDVAAHIFERFYREDTSRTRGTGGSGLGLAIVKSIVEQHDGSVTVSSAVGEGSTFTVRIPRFEEYEEHPSTGEHS</sequence>
<feature type="compositionally biased region" description="Basic residues" evidence="12">
    <location>
        <begin position="53"/>
        <end position="69"/>
    </location>
</feature>
<dbReference type="GO" id="GO:0005886">
    <property type="term" value="C:plasma membrane"/>
    <property type="evidence" value="ECO:0007669"/>
    <property type="project" value="UniProtKB-SubCell"/>
</dbReference>
<dbReference type="SMART" id="SM00388">
    <property type="entry name" value="HisKA"/>
    <property type="match status" value="1"/>
</dbReference>
<dbReference type="Gene3D" id="1.10.287.130">
    <property type="match status" value="1"/>
</dbReference>
<gene>
    <name evidence="16" type="ORF">H0194_03880</name>
</gene>
<dbReference type="InterPro" id="IPR036097">
    <property type="entry name" value="HisK_dim/P_sf"/>
</dbReference>
<keyword evidence="8 16" id="KW-0418">Kinase</keyword>
<dbReference type="Pfam" id="PF00512">
    <property type="entry name" value="HisKA"/>
    <property type="match status" value="1"/>
</dbReference>
<evidence type="ECO:0000256" key="1">
    <source>
        <dbReference type="ARBA" id="ARBA00000085"/>
    </source>
</evidence>
<dbReference type="FunFam" id="1.10.287.130:FF:000001">
    <property type="entry name" value="Two-component sensor histidine kinase"/>
    <property type="match status" value="1"/>
</dbReference>
<dbReference type="SUPFAM" id="SSF47384">
    <property type="entry name" value="Homodimeric domain of signal transducing histidine kinase"/>
    <property type="match status" value="1"/>
</dbReference>
<comment type="subcellular location">
    <subcellularLocation>
        <location evidence="3">Cell membrane</location>
    </subcellularLocation>
</comment>
<keyword evidence="7 13" id="KW-0812">Transmembrane</keyword>
<dbReference type="GO" id="GO:0005509">
    <property type="term" value="F:calcium ion binding"/>
    <property type="evidence" value="ECO:0007669"/>
    <property type="project" value="UniProtKB-ARBA"/>
</dbReference>